<proteinExistence type="inferred from homology"/>
<organism evidence="6 7">
    <name type="scientific">Desulfuromonas thiophila</name>
    <dbReference type="NCBI Taxonomy" id="57664"/>
    <lineage>
        <taxon>Bacteria</taxon>
        <taxon>Pseudomonadati</taxon>
        <taxon>Thermodesulfobacteriota</taxon>
        <taxon>Desulfuromonadia</taxon>
        <taxon>Desulfuromonadales</taxon>
        <taxon>Desulfuromonadaceae</taxon>
        <taxon>Desulfuromonas</taxon>
    </lineage>
</organism>
<dbReference type="OrthoDB" id="9780708at2"/>
<dbReference type="InterPro" id="IPR003722">
    <property type="entry name" value="Cbl_synth_CobH/CbiC"/>
</dbReference>
<name>A0A1G7F207_9BACT</name>
<dbReference type="Proteomes" id="UP000243205">
    <property type="component" value="Unassembled WGS sequence"/>
</dbReference>
<dbReference type="Pfam" id="PF02570">
    <property type="entry name" value="CbiC"/>
    <property type="match status" value="1"/>
</dbReference>
<comment type="pathway">
    <text evidence="1">Cofactor biosynthesis; adenosylcobalamin biosynthesis.</text>
</comment>
<evidence type="ECO:0000256" key="4">
    <source>
        <dbReference type="ARBA" id="ARBA00023235"/>
    </source>
</evidence>
<keyword evidence="3" id="KW-0169">Cobalamin biosynthesis</keyword>
<feature type="domain" description="Cobalamin biosynthesis precorrin-8X methylmutase CobH/CbiC" evidence="5">
    <location>
        <begin position="27"/>
        <end position="225"/>
    </location>
</feature>
<dbReference type="EMBL" id="FNAQ01000026">
    <property type="protein sequence ID" value="SDE69927.1"/>
    <property type="molecule type" value="Genomic_DNA"/>
</dbReference>
<dbReference type="PANTHER" id="PTHR43588:SF1">
    <property type="entry name" value="COBALT-PRECORRIN-8 METHYLMUTASE"/>
    <property type="match status" value="1"/>
</dbReference>
<dbReference type="Gene3D" id="3.40.50.10230">
    <property type="entry name" value="Cobalamin biosynthesis CobH/CbiC, precorrin-8X methylmutase"/>
    <property type="match status" value="1"/>
</dbReference>
<dbReference type="GO" id="GO:0016993">
    <property type="term" value="F:precorrin-8X methylmutase activity"/>
    <property type="evidence" value="ECO:0007669"/>
    <property type="project" value="InterPro"/>
</dbReference>
<evidence type="ECO:0000313" key="6">
    <source>
        <dbReference type="EMBL" id="SDE69927.1"/>
    </source>
</evidence>
<dbReference type="GO" id="GO:0009236">
    <property type="term" value="P:cobalamin biosynthetic process"/>
    <property type="evidence" value="ECO:0007669"/>
    <property type="project" value="UniProtKB-UniPathway"/>
</dbReference>
<dbReference type="PANTHER" id="PTHR43588">
    <property type="entry name" value="COBALT-PRECORRIN-8 METHYLMUTASE"/>
    <property type="match status" value="1"/>
</dbReference>
<keyword evidence="7" id="KW-1185">Reference proteome</keyword>
<dbReference type="AlphaFoldDB" id="A0A1G7F207"/>
<dbReference type="SUPFAM" id="SSF63965">
    <property type="entry name" value="Precorrin-8X methylmutase CbiC/CobH"/>
    <property type="match status" value="1"/>
</dbReference>
<comment type="similarity">
    <text evidence="2">Belongs to the CobH/CbiC family.</text>
</comment>
<dbReference type="RefSeq" id="WP_092080740.1">
    <property type="nucleotide sequence ID" value="NZ_FNAQ01000026.1"/>
</dbReference>
<dbReference type="STRING" id="57664.SAMN05661003_1267"/>
<accession>A0A1G7F207</accession>
<dbReference type="UniPathway" id="UPA00148"/>
<keyword evidence="4" id="KW-0413">Isomerase</keyword>
<evidence type="ECO:0000259" key="5">
    <source>
        <dbReference type="Pfam" id="PF02570"/>
    </source>
</evidence>
<evidence type="ECO:0000313" key="7">
    <source>
        <dbReference type="Proteomes" id="UP000243205"/>
    </source>
</evidence>
<dbReference type="InterPro" id="IPR036588">
    <property type="entry name" value="CobH/CbiC_sf"/>
</dbReference>
<evidence type="ECO:0000256" key="3">
    <source>
        <dbReference type="ARBA" id="ARBA00022573"/>
    </source>
</evidence>
<gene>
    <name evidence="6" type="ORF">SAMN05661003_1267</name>
</gene>
<sequence length="236" mass="25530">MTSSQDPTPPTRPLIYDLYDQPVSGAEIERRSFAAIDAEANRSGFSDAQWQVVRRLIHTTADFSLAEHIRFSDDAFSSCAAALLRGATIYADSNMIRSGLSVARLQQIHPGYQRDSILCHVADTDVAEQAKDSGLPRSLFAVRKAADQLDRSIILIGNAPVALLEINRLILEQGLRPALVIGMPVGFVHVLESKEELQTTGVPYIVIEGRRGGSPLAVACLHALCLLTAADATLTP</sequence>
<reference evidence="7" key="1">
    <citation type="submission" date="2016-10" db="EMBL/GenBank/DDBJ databases">
        <authorList>
            <person name="Varghese N."/>
            <person name="Submissions S."/>
        </authorList>
    </citation>
    <scope>NUCLEOTIDE SEQUENCE [LARGE SCALE GENOMIC DNA]</scope>
    <source>
        <strain evidence="7">DSM 8987</strain>
    </source>
</reference>
<protein>
    <submittedName>
        <fullName evidence="6">Precorrin-8X methylmutase</fullName>
    </submittedName>
</protein>
<evidence type="ECO:0000256" key="2">
    <source>
        <dbReference type="ARBA" id="ARBA00009774"/>
    </source>
</evidence>
<evidence type="ECO:0000256" key="1">
    <source>
        <dbReference type="ARBA" id="ARBA00004953"/>
    </source>
</evidence>